<evidence type="ECO:0008006" key="5">
    <source>
        <dbReference type="Google" id="ProtNLM"/>
    </source>
</evidence>
<dbReference type="RefSeq" id="WP_157389006.1">
    <property type="nucleotide sequence ID" value="NZ_WRPP01000003.1"/>
</dbReference>
<dbReference type="SUPFAM" id="SSF52540">
    <property type="entry name" value="P-loop containing nucleoside triphosphate hydrolases"/>
    <property type="match status" value="1"/>
</dbReference>
<name>A0A7K1UYT6_9NOCA</name>
<keyword evidence="2" id="KW-0812">Transmembrane</keyword>
<accession>A0A7K1UYT6</accession>
<sequence length="677" mass="73456">MSSDCVPLITPQDCDHADPPAIFNPFTTPTVPTTTPAPTGTGFDQLGPQAPPGAPQVKLAGWHAPDLSQATHIAGTSLVAGVVLVAMLIMIVAVAYGWPLEPHRLRNFAIASLLLPFASMVAGGSLSTPVTLFWAGACEVAAGDWSGLRMMLALGAPVAMLAATYWWASFVLKTNTVGLKHLGRTERVQEALAAKKFRAAARAAKLGAPYSAGSSIVLGTLADHHDSRPQGLWRELTDRHRHWLMVPHNEIKRHQGIVATTRSGKTELIKRHAVATFIYEWHAWQRWKDVPGMSTRHPKPRLVMITCKGGEDDRALGRELLAIAIALGIPRDEIALVMPGEDRVELWKGLPVRDKRAIVADLLNAGEATTSEGQHFDEMRRRIIDLVLGAPNGEINSSAEFLARLTPGEIKKAWDYAPDVIRQVDALQKEKVPQIDDALIKCTNLFELLKDPDGHVVFDNGKNIDNLTLLFMTVPALDKDAARAQVAATMRLVMQRAGRTLKHLRRSNTLYLDEASALTTKKGSLGLEEIAERGSSQGVALVVSGQSPESLAPDKWTLDRLLKALAGGLIIGYCENVGEMCKHFGSVRTMLPSRHLIKGQRHGDEGQVSVGERWLVDPDRVRRFQPGEFVFAKAGHAWFGRVALLDLTQLTPLPGTPAAEAAQHQAAPGDGPTLATA</sequence>
<feature type="transmembrane region" description="Helical" evidence="2">
    <location>
        <begin position="147"/>
        <end position="168"/>
    </location>
</feature>
<feature type="transmembrane region" description="Helical" evidence="2">
    <location>
        <begin position="78"/>
        <end position="98"/>
    </location>
</feature>
<evidence type="ECO:0000313" key="3">
    <source>
        <dbReference type="EMBL" id="MVU79475.1"/>
    </source>
</evidence>
<feature type="region of interest" description="Disordered" evidence="1">
    <location>
        <begin position="657"/>
        <end position="677"/>
    </location>
</feature>
<reference evidence="3 4" key="1">
    <citation type="submission" date="2019-12" db="EMBL/GenBank/DDBJ databases">
        <title>Nocardia sp. nov. ET3-3 isolated from soil.</title>
        <authorList>
            <person name="Kanchanasin P."/>
            <person name="Tanasupawat S."/>
            <person name="Yuki M."/>
            <person name="Kudo T."/>
        </authorList>
    </citation>
    <scope>NUCLEOTIDE SEQUENCE [LARGE SCALE GENOMIC DNA]</scope>
    <source>
        <strain evidence="3 4">ET3-3</strain>
    </source>
</reference>
<dbReference type="InterPro" id="IPR027417">
    <property type="entry name" value="P-loop_NTPase"/>
</dbReference>
<comment type="caution">
    <text evidence="3">The sequence shown here is derived from an EMBL/GenBank/DDBJ whole genome shotgun (WGS) entry which is preliminary data.</text>
</comment>
<dbReference type="Proteomes" id="UP000466794">
    <property type="component" value="Unassembled WGS sequence"/>
</dbReference>
<dbReference type="AlphaFoldDB" id="A0A7K1UYT6"/>
<dbReference type="EMBL" id="WRPP01000003">
    <property type="protein sequence ID" value="MVU79475.1"/>
    <property type="molecule type" value="Genomic_DNA"/>
</dbReference>
<dbReference type="Gene3D" id="3.40.50.300">
    <property type="entry name" value="P-loop containing nucleotide triphosphate hydrolases"/>
    <property type="match status" value="1"/>
</dbReference>
<keyword evidence="2" id="KW-0472">Membrane</keyword>
<keyword evidence="4" id="KW-1185">Reference proteome</keyword>
<feature type="transmembrane region" description="Helical" evidence="2">
    <location>
        <begin position="110"/>
        <end position="135"/>
    </location>
</feature>
<feature type="compositionally biased region" description="Low complexity" evidence="1">
    <location>
        <begin position="658"/>
        <end position="667"/>
    </location>
</feature>
<evidence type="ECO:0000256" key="2">
    <source>
        <dbReference type="SAM" id="Phobius"/>
    </source>
</evidence>
<evidence type="ECO:0000256" key="1">
    <source>
        <dbReference type="SAM" id="MobiDB-lite"/>
    </source>
</evidence>
<keyword evidence="2" id="KW-1133">Transmembrane helix</keyword>
<organism evidence="3 4">
    <name type="scientific">Nocardia terrae</name>
    <dbReference type="NCBI Taxonomy" id="2675851"/>
    <lineage>
        <taxon>Bacteria</taxon>
        <taxon>Bacillati</taxon>
        <taxon>Actinomycetota</taxon>
        <taxon>Actinomycetes</taxon>
        <taxon>Mycobacteriales</taxon>
        <taxon>Nocardiaceae</taxon>
        <taxon>Nocardia</taxon>
    </lineage>
</organism>
<evidence type="ECO:0000313" key="4">
    <source>
        <dbReference type="Proteomes" id="UP000466794"/>
    </source>
</evidence>
<gene>
    <name evidence="3" type="ORF">GPX89_19780</name>
</gene>
<protein>
    <recommendedName>
        <fullName evidence="5">TraD/TraG TraM recognition site domain-containing protein</fullName>
    </recommendedName>
</protein>
<proteinExistence type="predicted"/>